<reference evidence="2 3" key="1">
    <citation type="journal article" date="2013" name="PLoS Genet.">
        <title>Comparative genome structure, secondary metabolite, and effector coding capacity across Cochliobolus pathogens.</title>
        <authorList>
            <person name="Condon B.J."/>
            <person name="Leng Y."/>
            <person name="Wu D."/>
            <person name="Bushley K.E."/>
            <person name="Ohm R.A."/>
            <person name="Otillar R."/>
            <person name="Martin J."/>
            <person name="Schackwitz W."/>
            <person name="Grimwood J."/>
            <person name="MohdZainudin N."/>
            <person name="Xue C."/>
            <person name="Wang R."/>
            <person name="Manning V.A."/>
            <person name="Dhillon B."/>
            <person name="Tu Z.J."/>
            <person name="Steffenson B.J."/>
            <person name="Salamov A."/>
            <person name="Sun H."/>
            <person name="Lowry S."/>
            <person name="LaButti K."/>
            <person name="Han J."/>
            <person name="Copeland A."/>
            <person name="Lindquist E."/>
            <person name="Barry K."/>
            <person name="Schmutz J."/>
            <person name="Baker S.E."/>
            <person name="Ciuffetti L.M."/>
            <person name="Grigoriev I.V."/>
            <person name="Zhong S."/>
            <person name="Turgeon B.G."/>
        </authorList>
    </citation>
    <scope>NUCLEOTIDE SEQUENCE [LARGE SCALE GENOMIC DNA]</scope>
    <source>
        <strain evidence="2 3">FI3</strain>
    </source>
</reference>
<accession>W7DZ66</accession>
<feature type="compositionally biased region" description="Polar residues" evidence="1">
    <location>
        <begin position="11"/>
        <end position="29"/>
    </location>
</feature>
<dbReference type="EMBL" id="KI968789">
    <property type="protein sequence ID" value="EUN23343.1"/>
    <property type="molecule type" value="Genomic_DNA"/>
</dbReference>
<dbReference type="OrthoDB" id="10333833at2759"/>
<protein>
    <submittedName>
        <fullName evidence="2">Uncharacterized protein</fullName>
    </submittedName>
</protein>
<organism evidence="2 3">
    <name type="scientific">Bipolaris victoriae (strain FI3)</name>
    <name type="common">Victoria blight of oats agent</name>
    <name type="synonym">Cochliobolus victoriae</name>
    <dbReference type="NCBI Taxonomy" id="930091"/>
    <lineage>
        <taxon>Eukaryota</taxon>
        <taxon>Fungi</taxon>
        <taxon>Dikarya</taxon>
        <taxon>Ascomycota</taxon>
        <taxon>Pezizomycotina</taxon>
        <taxon>Dothideomycetes</taxon>
        <taxon>Pleosporomycetidae</taxon>
        <taxon>Pleosporales</taxon>
        <taxon>Pleosporineae</taxon>
        <taxon>Pleosporaceae</taxon>
        <taxon>Bipolaris</taxon>
    </lineage>
</organism>
<dbReference type="GeneID" id="26257014"/>
<dbReference type="Proteomes" id="UP000054337">
    <property type="component" value="Unassembled WGS sequence"/>
</dbReference>
<evidence type="ECO:0000256" key="1">
    <source>
        <dbReference type="SAM" id="MobiDB-lite"/>
    </source>
</evidence>
<dbReference type="AlphaFoldDB" id="W7DZ66"/>
<proteinExistence type="predicted"/>
<name>W7DZ66_BIPV3</name>
<keyword evidence="3" id="KW-1185">Reference proteome</keyword>
<evidence type="ECO:0000313" key="3">
    <source>
        <dbReference type="Proteomes" id="UP000054337"/>
    </source>
</evidence>
<gene>
    <name evidence="2" type="ORF">COCVIDRAFT_40976</name>
</gene>
<dbReference type="HOGENOM" id="CLU_2120682_0_0_1"/>
<dbReference type="RefSeq" id="XP_014552921.1">
    <property type="nucleotide sequence ID" value="XM_014697435.1"/>
</dbReference>
<evidence type="ECO:0000313" key="2">
    <source>
        <dbReference type="EMBL" id="EUN23343.1"/>
    </source>
</evidence>
<feature type="region of interest" description="Disordered" evidence="1">
    <location>
        <begin position="1"/>
        <end position="29"/>
    </location>
</feature>
<sequence length="130" mass="14641">MARLPRKLCEKQTQPMPRSSHHVQSNLNNGSSRPFLATDFTHSLYWHRALPVHSSFLCPHILAYLGWCLSMAFLAHPIGSSLHPLRCENIRSTPYHISMLPICKGCRNMSHSIRGLNPGCCLGGVRMTYS</sequence>